<proteinExistence type="predicted"/>
<organism evidence="1 2">
    <name type="scientific">Sinorhizobium fredii (strain USDA 257)</name>
    <dbReference type="NCBI Taxonomy" id="1185652"/>
    <lineage>
        <taxon>Bacteria</taxon>
        <taxon>Pseudomonadati</taxon>
        <taxon>Pseudomonadota</taxon>
        <taxon>Alphaproteobacteria</taxon>
        <taxon>Hyphomicrobiales</taxon>
        <taxon>Rhizobiaceae</taxon>
        <taxon>Sinorhizobium/Ensifer group</taxon>
        <taxon>Sinorhizobium</taxon>
    </lineage>
</organism>
<dbReference type="AlphaFoldDB" id="I3XD23"/>
<protein>
    <submittedName>
        <fullName evidence="1">Uncharacterized protein</fullName>
    </submittedName>
</protein>
<dbReference type="STRING" id="1185652.USDA257_c52540"/>
<dbReference type="Proteomes" id="UP000006180">
    <property type="component" value="Chromosome"/>
</dbReference>
<sequence>MADIVARHGTRSNQICRITEAIRHQAGGKRVPPQNLSPDVP</sequence>
<accession>I3XD23</accession>
<reference evidence="1 2" key="1">
    <citation type="journal article" date="2012" name="J. Bacteriol.">
        <title>Complete genome sequence of the broad-host-range strain Sinorhizobium fredii USDA257.</title>
        <authorList>
            <person name="Schuldes J."/>
            <person name="Rodriguez Orbegoso M."/>
            <person name="Schmeisser C."/>
            <person name="Krishnan H.B."/>
            <person name="Daniel R."/>
            <person name="Streit W.R."/>
        </authorList>
    </citation>
    <scope>NUCLEOTIDE SEQUENCE [LARGE SCALE GENOMIC DNA]</scope>
    <source>
        <strain evidence="1 2">USDA 257</strain>
    </source>
</reference>
<evidence type="ECO:0000313" key="1">
    <source>
        <dbReference type="EMBL" id="AFL53779.1"/>
    </source>
</evidence>
<evidence type="ECO:0000313" key="2">
    <source>
        <dbReference type="Proteomes" id="UP000006180"/>
    </source>
</evidence>
<dbReference type="HOGENOM" id="CLU_3276720_0_0_5"/>
<name>I3XD23_SINF2</name>
<gene>
    <name evidence="1" type="ORF">USDA257_c52540</name>
</gene>
<dbReference type="KEGG" id="sfd:USDA257_c52540"/>
<dbReference type="EMBL" id="CP003563">
    <property type="protein sequence ID" value="AFL53779.1"/>
    <property type="molecule type" value="Genomic_DNA"/>
</dbReference>